<keyword evidence="6 7" id="KW-0694">RNA-binding</keyword>
<dbReference type="EMBL" id="CAJOBP010000164">
    <property type="protein sequence ID" value="CAF4133716.1"/>
    <property type="molecule type" value="Genomic_DNA"/>
</dbReference>
<dbReference type="PROSITE" id="PS50102">
    <property type="entry name" value="RRM"/>
    <property type="match status" value="1"/>
</dbReference>
<dbReference type="GO" id="GO:0000398">
    <property type="term" value="P:mRNA splicing, via spliceosome"/>
    <property type="evidence" value="ECO:0007669"/>
    <property type="project" value="InterPro"/>
</dbReference>
<evidence type="ECO:0000259" key="12">
    <source>
        <dbReference type="PROSITE" id="PS50103"/>
    </source>
</evidence>
<evidence type="ECO:0000313" key="14">
    <source>
        <dbReference type="Proteomes" id="UP000663873"/>
    </source>
</evidence>
<feature type="zinc finger region" description="C3H1-type" evidence="8">
    <location>
        <begin position="150"/>
        <end position="178"/>
    </location>
</feature>
<dbReference type="SUPFAM" id="SSF54928">
    <property type="entry name" value="RNA-binding domain, RBD"/>
    <property type="match status" value="1"/>
</dbReference>
<comment type="similarity">
    <text evidence="1 9">Belongs to the CNOT10 family.</text>
</comment>
<dbReference type="GO" id="GO:0006402">
    <property type="term" value="P:mRNA catabolic process"/>
    <property type="evidence" value="ECO:0007669"/>
    <property type="project" value="TreeGrafter"/>
</dbReference>
<protein>
    <recommendedName>
        <fullName evidence="9">CCR4-NOT transcription complex subunit 10</fullName>
    </recommendedName>
</protein>
<dbReference type="InterPro" id="IPR039740">
    <property type="entry name" value="CNOT10"/>
</dbReference>
<keyword evidence="9" id="KW-0963">Cytoplasm</keyword>
<dbReference type="SUPFAM" id="SSF48452">
    <property type="entry name" value="TPR-like"/>
    <property type="match status" value="2"/>
</dbReference>
<dbReference type="GO" id="GO:0005737">
    <property type="term" value="C:cytoplasm"/>
    <property type="evidence" value="ECO:0007669"/>
    <property type="project" value="UniProtKB-SubCell"/>
</dbReference>
<dbReference type="GO" id="GO:0003723">
    <property type="term" value="F:RNA binding"/>
    <property type="evidence" value="ECO:0007669"/>
    <property type="project" value="UniProtKB-UniRule"/>
</dbReference>
<evidence type="ECO:0000256" key="9">
    <source>
        <dbReference type="RuleBase" id="RU367083"/>
    </source>
</evidence>
<evidence type="ECO:0000256" key="2">
    <source>
        <dbReference type="ARBA" id="ARBA00022723"/>
    </source>
</evidence>
<keyword evidence="4 8" id="KW-0863">Zinc-finger</keyword>
<dbReference type="GO" id="GO:0030014">
    <property type="term" value="C:CCR4-NOT complex"/>
    <property type="evidence" value="ECO:0007669"/>
    <property type="project" value="UniProtKB-UniRule"/>
</dbReference>
<evidence type="ECO:0000256" key="4">
    <source>
        <dbReference type="ARBA" id="ARBA00022771"/>
    </source>
</evidence>
<dbReference type="PANTHER" id="PTHR12979:SF5">
    <property type="entry name" value="CCR4-NOT TRANSCRIPTION COMPLEX SUBUNIT 10"/>
    <property type="match status" value="1"/>
</dbReference>
<evidence type="ECO:0000256" key="3">
    <source>
        <dbReference type="ARBA" id="ARBA00022737"/>
    </source>
</evidence>
<dbReference type="PROSITE" id="PS50103">
    <property type="entry name" value="ZF_C3H1"/>
    <property type="match status" value="2"/>
</dbReference>
<name>A0A819WXZ7_9BILA</name>
<dbReference type="GO" id="GO:0089701">
    <property type="term" value="C:U2AF complex"/>
    <property type="evidence" value="ECO:0007669"/>
    <property type="project" value="InterPro"/>
</dbReference>
<sequence length="1045" mass="121097">MDIRMDNESFQKMKLIIIEEFKDEHKTIKFNHKIYRLLIKKLRRKLKRQQLAKERDEKIRLEELQRQNDPLYQAWIIQKEKTRLQKEIEEEEENKKARKSREQREQMELQQQQKLTKERVEKQKELLLPAKTNSPSHNPFATVQDRITASIERPVCSFYSKTGVCRYDERCHRTHNRPDITNTLLAVNMYSNFEMQYGLDNEYDFDIGLEFEESERYENFKDFFYDVLPEFERFGRVIMFKVCYNSGIHLRGNVYVQYKTDYEAMQAYKALNTRYYAGRMVQCQFVNIPSWTAAICGLSEFGKCPKGRRCHYLHVFRNPPIYLNTFDLFTTMSEDNNTTTNNNNNNNSIEQCSIFTEQDKELAVKAKQEYEGGQYDVCLKTLQKILESCPDDPKVLFNVALAEYAMSSFQKTDAFKVQLNKIAEKLHCSLDGVTTLEEPDQCTVFYNMAVLLYHTRQYRSALLVVEKLFRFIGQIDETLSWKICLLMCELDLCTFQPENALATVIHLEKLISESVISPSNGLSHSPNMLIENLEVLKSKISLYKIRCLLMLKSLRICKKELRQLQNTNISSTSLTYARANFEYFKENHIRALKILTNNQQTNSSLISLQTNSSHCFYNNLSCIHFHLHKSAFALFYMRRALAENNRLLIEQLNSNDKQLIVHNINRKYEILYNLGIQLLFKHQPLPAFECLIDVINLYNLGIQLLFKHQPLPAFECLIDVINIYSNNVRLWLRLAECCIMIHRSSNDDIFKLEEKLKCVLQSIGTGFHHKLILGNCNTSTSSKKSTVTNGNENCSMEFALFCLKNALASLPPITEDDLQKDGTKLYPAPPGNPIRIGDMIALKCSILAAAAYVSLCLNDFVSAKNYATYLLEEPRASSGHKYLARLYLSESLLAMNKIDLAISQLDAESIKTENDLSFKMSITTVDKEEKSDTPEATPTVPKVDLVSWLPRDARVGQAIVYYNIAAIYAITNDVEKAFKHFNLFVNLFGKTQPAHSFQLKFYLDLLDGNRHRLQILLKENFGHLTSNKSFVAFPTITHTLSNNNS</sequence>
<keyword evidence="5 8" id="KW-0862">Zinc</keyword>
<comment type="function">
    <text evidence="9">Component of the CCR4-NOT complex which is one of the major cellular mRNA deadenylases and is linked to various cellular processes including bulk mRNA degradation, miRNA-mediated repression, translational repression during translational initiation and general transcription regulation.</text>
</comment>
<evidence type="ECO:0000256" key="6">
    <source>
        <dbReference type="ARBA" id="ARBA00022884"/>
    </source>
</evidence>
<keyword evidence="3" id="KW-0677">Repeat</keyword>
<evidence type="ECO:0000259" key="11">
    <source>
        <dbReference type="PROSITE" id="PS50102"/>
    </source>
</evidence>
<feature type="zinc finger region" description="C3H1-type" evidence="8">
    <location>
        <begin position="290"/>
        <end position="317"/>
    </location>
</feature>
<evidence type="ECO:0000256" key="1">
    <source>
        <dbReference type="ARBA" id="ARBA00010080"/>
    </source>
</evidence>
<organism evidence="13 14">
    <name type="scientific">Rotaria socialis</name>
    <dbReference type="NCBI Taxonomy" id="392032"/>
    <lineage>
        <taxon>Eukaryota</taxon>
        <taxon>Metazoa</taxon>
        <taxon>Spiralia</taxon>
        <taxon>Gnathifera</taxon>
        <taxon>Rotifera</taxon>
        <taxon>Eurotatoria</taxon>
        <taxon>Bdelloidea</taxon>
        <taxon>Philodinida</taxon>
        <taxon>Philodinidae</taxon>
        <taxon>Rotaria</taxon>
    </lineage>
</organism>
<evidence type="ECO:0000256" key="5">
    <source>
        <dbReference type="ARBA" id="ARBA00022833"/>
    </source>
</evidence>
<dbReference type="InterPro" id="IPR000504">
    <property type="entry name" value="RRM_dom"/>
</dbReference>
<gene>
    <name evidence="13" type="ORF">UJA718_LOCUS2417</name>
</gene>
<accession>A0A819WXZ7</accession>
<dbReference type="InterPro" id="IPR009145">
    <property type="entry name" value="U2AF_small"/>
</dbReference>
<keyword evidence="9" id="KW-0539">Nucleus</keyword>
<evidence type="ECO:0000256" key="10">
    <source>
        <dbReference type="SAM" id="MobiDB-lite"/>
    </source>
</evidence>
<evidence type="ECO:0000313" key="13">
    <source>
        <dbReference type="EMBL" id="CAF4133716.1"/>
    </source>
</evidence>
<dbReference type="GO" id="GO:0017148">
    <property type="term" value="P:negative regulation of translation"/>
    <property type="evidence" value="ECO:0007669"/>
    <property type="project" value="TreeGrafter"/>
</dbReference>
<keyword evidence="9" id="KW-0805">Transcription regulation</keyword>
<dbReference type="InterPro" id="IPR003954">
    <property type="entry name" value="RRM_euk-type"/>
</dbReference>
<keyword evidence="9" id="KW-0943">RNA-mediated gene silencing</keyword>
<keyword evidence="14" id="KW-1185">Reference proteome</keyword>
<dbReference type="SMART" id="SM00361">
    <property type="entry name" value="RRM_1"/>
    <property type="match status" value="1"/>
</dbReference>
<reference evidence="13" key="1">
    <citation type="submission" date="2021-02" db="EMBL/GenBank/DDBJ databases">
        <authorList>
            <person name="Nowell W R."/>
        </authorList>
    </citation>
    <scope>NUCLEOTIDE SEQUENCE</scope>
</reference>
<dbReference type="Proteomes" id="UP000663873">
    <property type="component" value="Unassembled WGS sequence"/>
</dbReference>
<feature type="region of interest" description="Disordered" evidence="10">
    <location>
        <begin position="88"/>
        <end position="115"/>
    </location>
</feature>
<keyword evidence="9" id="KW-0810">Translation regulation</keyword>
<dbReference type="GO" id="GO:0008270">
    <property type="term" value="F:zinc ion binding"/>
    <property type="evidence" value="ECO:0007669"/>
    <property type="project" value="UniProtKB-KW"/>
</dbReference>
<comment type="caution">
    <text evidence="13">The sequence shown here is derived from an EMBL/GenBank/DDBJ whole genome shotgun (WGS) entry which is preliminary data.</text>
</comment>
<evidence type="ECO:0000256" key="7">
    <source>
        <dbReference type="PROSITE-ProRule" id="PRU00176"/>
    </source>
</evidence>
<dbReference type="PRINTS" id="PR01848">
    <property type="entry name" value="U2AUXFACTOR"/>
</dbReference>
<dbReference type="InterPro" id="IPR011990">
    <property type="entry name" value="TPR-like_helical_dom_sf"/>
</dbReference>
<feature type="domain" description="C3H1-type" evidence="12">
    <location>
        <begin position="290"/>
        <end position="317"/>
    </location>
</feature>
<dbReference type="InterPro" id="IPR035979">
    <property type="entry name" value="RBD_domain_sf"/>
</dbReference>
<dbReference type="InterPro" id="IPR012677">
    <property type="entry name" value="Nucleotide-bd_a/b_plait_sf"/>
</dbReference>
<dbReference type="Gene3D" id="1.25.40.10">
    <property type="entry name" value="Tetratricopeptide repeat domain"/>
    <property type="match status" value="2"/>
</dbReference>
<keyword evidence="2 8" id="KW-0479">Metal-binding</keyword>
<proteinExistence type="inferred from homology"/>
<dbReference type="InterPro" id="IPR000571">
    <property type="entry name" value="Znf_CCCH"/>
</dbReference>
<dbReference type="SMART" id="SM00356">
    <property type="entry name" value="ZnF_C3H1"/>
    <property type="match status" value="2"/>
</dbReference>
<evidence type="ECO:0000256" key="8">
    <source>
        <dbReference type="PROSITE-ProRule" id="PRU00723"/>
    </source>
</evidence>
<dbReference type="AlphaFoldDB" id="A0A819WXZ7"/>
<dbReference type="Gene3D" id="3.30.70.330">
    <property type="match status" value="1"/>
</dbReference>
<feature type="domain" description="C3H1-type" evidence="12">
    <location>
        <begin position="150"/>
        <end position="178"/>
    </location>
</feature>
<feature type="domain" description="RRM" evidence="11">
    <location>
        <begin position="208"/>
        <end position="288"/>
    </location>
</feature>
<dbReference type="GO" id="GO:0031047">
    <property type="term" value="P:regulatory ncRNA-mediated gene silencing"/>
    <property type="evidence" value="ECO:0007669"/>
    <property type="project" value="UniProtKB-UniRule"/>
</dbReference>
<dbReference type="PANTHER" id="PTHR12979">
    <property type="entry name" value="CCR4-NOT TRANSCRIPTION COMPLEX SUBUNIT 10"/>
    <property type="match status" value="1"/>
</dbReference>
<keyword evidence="9" id="KW-0804">Transcription</keyword>
<comment type="subcellular location">
    <subcellularLocation>
        <location evidence="9">Cytoplasm</location>
    </subcellularLocation>
    <subcellularLocation>
        <location evidence="9">Nucleus</location>
    </subcellularLocation>
</comment>